<protein>
    <submittedName>
        <fullName evidence="2">Uncharacterized protein</fullName>
    </submittedName>
</protein>
<feature type="compositionally biased region" description="Low complexity" evidence="1">
    <location>
        <begin position="1"/>
        <end position="11"/>
    </location>
</feature>
<reference evidence="3" key="2">
    <citation type="submission" date="2013-12" db="EMBL/GenBank/DDBJ databases">
        <authorList>
            <person name="Yu Y."/>
            <person name="Lee S."/>
            <person name="de Baynast K."/>
            <person name="Wissotski M."/>
            <person name="Liu L."/>
            <person name="Talag J."/>
            <person name="Goicoechea J."/>
            <person name="Angelova A."/>
            <person name="Jetty R."/>
            <person name="Kudrna D."/>
            <person name="Golser W."/>
            <person name="Rivera L."/>
            <person name="Zhang J."/>
            <person name="Wing R."/>
        </authorList>
    </citation>
    <scope>NUCLEOTIDE SEQUENCE</scope>
</reference>
<reference evidence="2 3" key="1">
    <citation type="submission" date="2012-08" db="EMBL/GenBank/DDBJ databases">
        <title>Oryza genome evolution.</title>
        <authorList>
            <person name="Wing R.A."/>
        </authorList>
    </citation>
    <scope>NUCLEOTIDE SEQUENCE</scope>
</reference>
<dbReference type="Proteomes" id="UP000032180">
    <property type="component" value="Chromosome 2"/>
</dbReference>
<keyword evidence="3" id="KW-1185">Reference proteome</keyword>
<name>A0A0D9VLI8_9ORYZ</name>
<feature type="compositionally biased region" description="Basic residues" evidence="1">
    <location>
        <begin position="75"/>
        <end position="87"/>
    </location>
</feature>
<dbReference type="AlphaFoldDB" id="A0A0D9VLI8"/>
<proteinExistence type="predicted"/>
<dbReference type="EnsemblPlants" id="LPERR02G27850.1">
    <property type="protein sequence ID" value="LPERR02G27850.1"/>
    <property type="gene ID" value="LPERR02G27850"/>
</dbReference>
<feature type="compositionally biased region" description="Polar residues" evidence="1">
    <location>
        <begin position="59"/>
        <end position="69"/>
    </location>
</feature>
<evidence type="ECO:0000256" key="1">
    <source>
        <dbReference type="SAM" id="MobiDB-lite"/>
    </source>
</evidence>
<dbReference type="STRING" id="77586.A0A0D9VLI8"/>
<feature type="region of interest" description="Disordered" evidence="1">
    <location>
        <begin position="1"/>
        <end position="26"/>
    </location>
</feature>
<reference evidence="2" key="3">
    <citation type="submission" date="2015-04" db="UniProtKB">
        <authorList>
            <consortium name="EnsemblPlants"/>
        </authorList>
    </citation>
    <scope>IDENTIFICATION</scope>
</reference>
<evidence type="ECO:0000313" key="3">
    <source>
        <dbReference type="Proteomes" id="UP000032180"/>
    </source>
</evidence>
<feature type="region of interest" description="Disordered" evidence="1">
    <location>
        <begin position="59"/>
        <end position="87"/>
    </location>
</feature>
<sequence>MEATQAQQAAAVERNHGRAAPVPKGRRAFAMKRRMYAGSFDPHAHACNIIGHNRLGMWSQRNQGNASDGSVSRSRSCRKIKSKSVSH</sequence>
<evidence type="ECO:0000313" key="2">
    <source>
        <dbReference type="EnsemblPlants" id="LPERR02G27850.1"/>
    </source>
</evidence>
<organism evidence="2 3">
    <name type="scientific">Leersia perrieri</name>
    <dbReference type="NCBI Taxonomy" id="77586"/>
    <lineage>
        <taxon>Eukaryota</taxon>
        <taxon>Viridiplantae</taxon>
        <taxon>Streptophyta</taxon>
        <taxon>Embryophyta</taxon>
        <taxon>Tracheophyta</taxon>
        <taxon>Spermatophyta</taxon>
        <taxon>Magnoliopsida</taxon>
        <taxon>Liliopsida</taxon>
        <taxon>Poales</taxon>
        <taxon>Poaceae</taxon>
        <taxon>BOP clade</taxon>
        <taxon>Oryzoideae</taxon>
        <taxon>Oryzeae</taxon>
        <taxon>Oryzinae</taxon>
        <taxon>Leersia</taxon>
    </lineage>
</organism>
<dbReference type="HOGENOM" id="CLU_2486616_0_0_1"/>
<accession>A0A0D9VLI8</accession>
<dbReference type="Gramene" id="LPERR02G27850.1">
    <property type="protein sequence ID" value="LPERR02G27850.1"/>
    <property type="gene ID" value="LPERR02G27850"/>
</dbReference>